<comment type="caution">
    <text evidence="3">The sequence shown here is derived from an EMBL/GenBank/DDBJ whole genome shotgun (WGS) entry which is preliminary data.</text>
</comment>
<dbReference type="InterPro" id="IPR051686">
    <property type="entry name" value="Lipoprotein_DolP"/>
</dbReference>
<feature type="compositionally biased region" description="Polar residues" evidence="1">
    <location>
        <begin position="123"/>
        <end position="139"/>
    </location>
</feature>
<dbReference type="InterPro" id="IPR014004">
    <property type="entry name" value="Transpt-assoc_nodulatn_dom_bac"/>
</dbReference>
<dbReference type="PROSITE" id="PS50914">
    <property type="entry name" value="BON"/>
    <property type="match status" value="1"/>
</dbReference>
<feature type="compositionally biased region" description="Pro residues" evidence="1">
    <location>
        <begin position="235"/>
        <end position="252"/>
    </location>
</feature>
<keyword evidence="4" id="KW-1185">Reference proteome</keyword>
<protein>
    <recommendedName>
        <fullName evidence="2">BON domain-containing protein</fullName>
    </recommendedName>
</protein>
<feature type="compositionally biased region" description="Polar residues" evidence="1">
    <location>
        <begin position="70"/>
        <end position="81"/>
    </location>
</feature>
<dbReference type="InterPro" id="IPR007055">
    <property type="entry name" value="BON_dom"/>
</dbReference>
<accession>A0ABU1ZEI5</accession>
<gene>
    <name evidence="3" type="ORF">J2X16_003420</name>
</gene>
<dbReference type="PANTHER" id="PTHR34606">
    <property type="entry name" value="BON DOMAIN-CONTAINING PROTEIN"/>
    <property type="match status" value="1"/>
</dbReference>
<name>A0ABU1ZEI5_9BURK</name>
<feature type="compositionally biased region" description="Low complexity" evidence="1">
    <location>
        <begin position="213"/>
        <end position="234"/>
    </location>
</feature>
<dbReference type="RefSeq" id="WP_157275427.1">
    <property type="nucleotide sequence ID" value="NZ_JAVDXQ010000004.1"/>
</dbReference>
<evidence type="ECO:0000256" key="1">
    <source>
        <dbReference type="SAM" id="MobiDB-lite"/>
    </source>
</evidence>
<dbReference type="PANTHER" id="PTHR34606:SF15">
    <property type="entry name" value="BON DOMAIN-CONTAINING PROTEIN"/>
    <property type="match status" value="1"/>
</dbReference>
<proteinExistence type="predicted"/>
<evidence type="ECO:0000313" key="3">
    <source>
        <dbReference type="EMBL" id="MDR7298071.1"/>
    </source>
</evidence>
<feature type="region of interest" description="Disordered" evidence="1">
    <location>
        <begin position="1"/>
        <end position="88"/>
    </location>
</feature>
<dbReference type="Proteomes" id="UP001180536">
    <property type="component" value="Unassembled WGS sequence"/>
</dbReference>
<reference evidence="3 4" key="1">
    <citation type="submission" date="2023-07" db="EMBL/GenBank/DDBJ databases">
        <title>Sorghum-associated microbial communities from plants grown in Nebraska, USA.</title>
        <authorList>
            <person name="Schachtman D."/>
        </authorList>
    </citation>
    <scope>NUCLEOTIDE SEQUENCE [LARGE SCALE GENOMIC DNA]</scope>
    <source>
        <strain evidence="3 4">BE310</strain>
    </source>
</reference>
<sequence>MKFPKSLHADGWSNHIDTTKSDKPSPAAKPMGVKPTLRGEPLRATTTQAAPRVEPVSFAAAPAPFTASTGASRTPAASTAPRSGVNPWLIGAGVGAALIGLAVTMSRTMSPSEPSAPPAAVLSQATPSPEDTLLQSQPPSAGPVTPAPEAQPAETPAAPAPAVEPKAAATPTKVAEAPTPPLPVVRGDPATTPRTLAQASPPPVRESALQPLAPVTPAVTPPVQAAPPVVAATPAPAPIPQTPPAAVPPETVPPVAQAAPQPQPPVAAPEDSSITVNVRTALAADSTLAAVPIAVSTDHGVVKLEGQAPDASTRERATVVAAATSGVKAVDNRLTVPPVATVGGVTPTSGG</sequence>
<feature type="compositionally biased region" description="Low complexity" evidence="1">
    <location>
        <begin position="143"/>
        <end position="173"/>
    </location>
</feature>
<organism evidence="3 4">
    <name type="scientific">Pelomonas aquatica</name>
    <dbReference type="NCBI Taxonomy" id="431058"/>
    <lineage>
        <taxon>Bacteria</taxon>
        <taxon>Pseudomonadati</taxon>
        <taxon>Pseudomonadota</taxon>
        <taxon>Betaproteobacteria</taxon>
        <taxon>Burkholderiales</taxon>
        <taxon>Sphaerotilaceae</taxon>
        <taxon>Roseateles</taxon>
    </lineage>
</organism>
<evidence type="ECO:0000313" key="4">
    <source>
        <dbReference type="Proteomes" id="UP001180536"/>
    </source>
</evidence>
<feature type="compositionally biased region" description="Low complexity" evidence="1">
    <location>
        <begin position="57"/>
        <end position="69"/>
    </location>
</feature>
<dbReference type="Gene3D" id="3.30.1340.30">
    <property type="match status" value="1"/>
</dbReference>
<dbReference type="EMBL" id="JAVDXQ010000004">
    <property type="protein sequence ID" value="MDR7298071.1"/>
    <property type="molecule type" value="Genomic_DNA"/>
</dbReference>
<dbReference type="Pfam" id="PF04972">
    <property type="entry name" value="BON"/>
    <property type="match status" value="1"/>
</dbReference>
<feature type="region of interest" description="Disordered" evidence="1">
    <location>
        <begin position="108"/>
        <end position="272"/>
    </location>
</feature>
<evidence type="ECO:0000259" key="2">
    <source>
        <dbReference type="PROSITE" id="PS50914"/>
    </source>
</evidence>
<feature type="domain" description="BON" evidence="2">
    <location>
        <begin position="270"/>
        <end position="338"/>
    </location>
</feature>
<dbReference type="SMART" id="SM00749">
    <property type="entry name" value="BON"/>
    <property type="match status" value="1"/>
</dbReference>